<dbReference type="OrthoDB" id="9814800at2"/>
<dbReference type="Gene3D" id="1.10.780.10">
    <property type="entry name" value="Hydroxylamine Oxidoreductase, Chain A, domain 1"/>
    <property type="match status" value="1"/>
</dbReference>
<dbReference type="Pfam" id="PF13447">
    <property type="entry name" value="Multi-haem_cyto"/>
    <property type="match status" value="1"/>
</dbReference>
<dbReference type="Proteomes" id="UP000219215">
    <property type="component" value="Chromosome DPRO"/>
</dbReference>
<evidence type="ECO:0000256" key="2">
    <source>
        <dbReference type="SAM" id="SignalP"/>
    </source>
</evidence>
<name>A0A2C8FAN2_9BACT</name>
<dbReference type="RefSeq" id="WP_097012420.1">
    <property type="nucleotide sequence ID" value="NZ_LT907975.1"/>
</dbReference>
<evidence type="ECO:0000313" key="4">
    <source>
        <dbReference type="Proteomes" id="UP000219215"/>
    </source>
</evidence>
<feature type="signal peptide" evidence="2">
    <location>
        <begin position="1"/>
        <end position="27"/>
    </location>
</feature>
<sequence length="453" mass="50443">MKKVFGTLFVAGFVCCMTLIFAGQAQAAAELEGIELGKKRLVVHRGYTKEAKSCIECHSQKTPGIIENWKNGKMGHATVSCYDCHVVEKDSPMASQCEGLRGTDIYTSPMVSSKTCSRCHPREVEQFLESNHAMGAGRPLLEVPKFQSLMYHNEGAEFLGVELGSGPNRAARASGCQMCHGTKVELGPDNKPINETWPGGVGTRYPDGSVGTCTVCHTRHQFSVAEARKPEACASCHLGPDHPQIEIYEESKHGQIYNAHGEKWNFEAAPDTWEPGDYDAPTCAVCHMSGIGELSTTHNVADRLKWDLVHARSEIRSGTRGNGMEGDKKMRAVCKNCHSTTHTNVQRDLLDNSVALYNTYWDKAVEMKTVLKEKNLLGEDPWSDGFQELMYFLWHHCGRRARHGAAMNGPDYAHWHGFFQVFQVYKDMAALYDYRLKHGKIEELSHVMSTAPD</sequence>
<evidence type="ECO:0000256" key="1">
    <source>
        <dbReference type="ARBA" id="ARBA00022729"/>
    </source>
</evidence>
<accession>A0A2C8FAN2</accession>
<evidence type="ECO:0000313" key="3">
    <source>
        <dbReference type="EMBL" id="SOB59560.1"/>
    </source>
</evidence>
<dbReference type="SUPFAM" id="SSF48695">
    <property type="entry name" value="Multiheme cytochromes"/>
    <property type="match status" value="1"/>
</dbReference>
<dbReference type="KEGG" id="pprf:DPRO_2651"/>
<dbReference type="GO" id="GO:0016491">
    <property type="term" value="F:oxidoreductase activity"/>
    <property type="evidence" value="ECO:0007669"/>
    <property type="project" value="TreeGrafter"/>
</dbReference>
<gene>
    <name evidence="3" type="ORF">DPRO_2651</name>
</gene>
<keyword evidence="1 2" id="KW-0732">Signal</keyword>
<protein>
    <submittedName>
        <fullName evidence="3">Hydroxylamine oxidase</fullName>
    </submittedName>
</protein>
<proteinExistence type="predicted"/>
<reference evidence="4" key="1">
    <citation type="submission" date="2017-09" db="EMBL/GenBank/DDBJ databases">
        <authorList>
            <person name="Regsiter A."/>
            <person name="William W."/>
        </authorList>
    </citation>
    <scope>NUCLEOTIDE SEQUENCE [LARGE SCALE GENOMIC DNA]</scope>
    <source>
        <strain evidence="4">500-1</strain>
    </source>
</reference>
<keyword evidence="4" id="KW-1185">Reference proteome</keyword>
<organism evidence="3 4">
    <name type="scientific">Pseudodesulfovibrio profundus</name>
    <dbReference type="NCBI Taxonomy" id="57320"/>
    <lineage>
        <taxon>Bacteria</taxon>
        <taxon>Pseudomonadati</taxon>
        <taxon>Thermodesulfobacteriota</taxon>
        <taxon>Desulfovibrionia</taxon>
        <taxon>Desulfovibrionales</taxon>
        <taxon>Desulfovibrionaceae</taxon>
    </lineage>
</organism>
<dbReference type="EMBL" id="LT907975">
    <property type="protein sequence ID" value="SOB59560.1"/>
    <property type="molecule type" value="Genomic_DNA"/>
</dbReference>
<dbReference type="PANTHER" id="PTHR35038">
    <property type="entry name" value="DISSIMILATORY SULFITE REDUCTASE SIRA"/>
    <property type="match status" value="1"/>
</dbReference>
<dbReference type="AlphaFoldDB" id="A0A2C8FAN2"/>
<dbReference type="Gene3D" id="1.20.850.10">
    <property type="entry name" value="Hydroxylamine Oxidoreductase, Chain A, domain 2"/>
    <property type="match status" value="1"/>
</dbReference>
<feature type="chain" id="PRO_5013401681" evidence="2">
    <location>
        <begin position="28"/>
        <end position="453"/>
    </location>
</feature>
<dbReference type="InterPro" id="IPR051829">
    <property type="entry name" value="Multiheme_Cytochr_ET"/>
</dbReference>
<dbReference type="PANTHER" id="PTHR35038:SF6">
    <property type="entry name" value="SURFACE LOCALIZED DECAHEME CYTOCHROME C LIPOPROTEIN"/>
    <property type="match status" value="1"/>
</dbReference>
<dbReference type="InterPro" id="IPR036280">
    <property type="entry name" value="Multihaem_cyt_sf"/>
</dbReference>